<evidence type="ECO:0000313" key="2">
    <source>
        <dbReference type="Proteomes" id="UP000682739"/>
    </source>
</evidence>
<dbReference type="RefSeq" id="WP_208831866.1">
    <property type="nucleotide sequence ID" value="NZ_CP072110.1"/>
</dbReference>
<sequence>MKESFAEIMASINEINDGLRALTDHEILEHQPVIELIKERQRLLEFLVVDATQSPTAEKQQQLTSLNSEIKEIDTLYQTKFENIKRSIKKLQTAQKGVKAYGNVKHSK</sequence>
<proteinExistence type="predicted"/>
<dbReference type="KEGG" id="psym:J1N51_14040"/>
<dbReference type="Proteomes" id="UP000682739">
    <property type="component" value="Chromosome"/>
</dbReference>
<reference evidence="1" key="1">
    <citation type="submission" date="2021-03" db="EMBL/GenBank/DDBJ databases">
        <title>Description of Psychrosphaera ytuae sp. nov. isolated from deep sea sediment of South China Sea.</title>
        <authorList>
            <person name="Zhang J."/>
            <person name="Xu X.-D."/>
        </authorList>
    </citation>
    <scope>NUCLEOTIDE SEQUENCE</scope>
    <source>
        <strain evidence="1">MTZ26</strain>
    </source>
</reference>
<name>A0A975HI29_9GAMM</name>
<evidence type="ECO:0000313" key="1">
    <source>
        <dbReference type="EMBL" id="QTH63811.1"/>
    </source>
</evidence>
<accession>A0A975HI29</accession>
<gene>
    <name evidence="1" type="ORF">J1N51_14040</name>
</gene>
<protein>
    <submittedName>
        <fullName evidence="1">Uncharacterized protein</fullName>
    </submittedName>
</protein>
<dbReference type="AlphaFoldDB" id="A0A975HI29"/>
<keyword evidence="2" id="KW-1185">Reference proteome</keyword>
<dbReference type="EMBL" id="CP072110">
    <property type="protein sequence ID" value="QTH63811.1"/>
    <property type="molecule type" value="Genomic_DNA"/>
</dbReference>
<organism evidence="1 2">
    <name type="scientific">Psychrosphaera ytuae</name>
    <dbReference type="NCBI Taxonomy" id="2820710"/>
    <lineage>
        <taxon>Bacteria</taxon>
        <taxon>Pseudomonadati</taxon>
        <taxon>Pseudomonadota</taxon>
        <taxon>Gammaproteobacteria</taxon>
        <taxon>Alteromonadales</taxon>
        <taxon>Pseudoalteromonadaceae</taxon>
        <taxon>Psychrosphaera</taxon>
    </lineage>
</organism>